<dbReference type="InParanoid" id="G3IIZ9"/>
<gene>
    <name evidence="1" type="ORF">I79_023829</name>
</gene>
<protein>
    <submittedName>
        <fullName evidence="1">Leucine-rich repeat flightless-interacting protein 2</fullName>
    </submittedName>
</protein>
<name>G3IIZ9_CRIGR</name>
<evidence type="ECO:0000313" key="2">
    <source>
        <dbReference type="Proteomes" id="UP000001075"/>
    </source>
</evidence>
<accession>G3IIZ9</accession>
<evidence type="ECO:0000313" key="1">
    <source>
        <dbReference type="EMBL" id="EGV99423.1"/>
    </source>
</evidence>
<reference evidence="2" key="1">
    <citation type="journal article" date="2011" name="Nat. Biotechnol.">
        <title>The genomic sequence of the Chinese hamster ovary (CHO)-K1 cell line.</title>
        <authorList>
            <person name="Xu X."/>
            <person name="Nagarajan H."/>
            <person name="Lewis N.E."/>
            <person name="Pan S."/>
            <person name="Cai Z."/>
            <person name="Liu X."/>
            <person name="Chen W."/>
            <person name="Xie M."/>
            <person name="Wang W."/>
            <person name="Hammond S."/>
            <person name="Andersen M.R."/>
            <person name="Neff N."/>
            <person name="Passarelli B."/>
            <person name="Koh W."/>
            <person name="Fan H.C."/>
            <person name="Wang J."/>
            <person name="Gui Y."/>
            <person name="Lee K.H."/>
            <person name="Betenbaugh M.J."/>
            <person name="Quake S.R."/>
            <person name="Famili I."/>
            <person name="Palsson B.O."/>
            <person name="Wang J."/>
        </authorList>
    </citation>
    <scope>NUCLEOTIDE SEQUENCE [LARGE SCALE GENOMIC DNA]</scope>
    <source>
        <strain evidence="2">CHO K1 cell line</strain>
    </source>
</reference>
<organism evidence="1 2">
    <name type="scientific">Cricetulus griseus</name>
    <name type="common">Chinese hamster</name>
    <name type="synonym">Cricetulus barabensis griseus</name>
    <dbReference type="NCBI Taxonomy" id="10029"/>
    <lineage>
        <taxon>Eukaryota</taxon>
        <taxon>Metazoa</taxon>
        <taxon>Chordata</taxon>
        <taxon>Craniata</taxon>
        <taxon>Vertebrata</taxon>
        <taxon>Euteleostomi</taxon>
        <taxon>Mammalia</taxon>
        <taxon>Eutheria</taxon>
        <taxon>Euarchontoglires</taxon>
        <taxon>Glires</taxon>
        <taxon>Rodentia</taxon>
        <taxon>Myomorpha</taxon>
        <taxon>Muroidea</taxon>
        <taxon>Cricetidae</taxon>
        <taxon>Cricetinae</taxon>
        <taxon>Cricetulus</taxon>
    </lineage>
</organism>
<proteinExistence type="predicted"/>
<dbReference type="STRING" id="10029.G3IIZ9"/>
<sequence>MQNPILSRGRRVPQSHSLSSFFQLRSALDKTEELEVSNGHLVKRLEKMKANRNALLSQQ</sequence>
<dbReference type="EMBL" id="JH003166">
    <property type="protein sequence ID" value="EGV99423.1"/>
    <property type="molecule type" value="Genomic_DNA"/>
</dbReference>
<dbReference type="Proteomes" id="UP000001075">
    <property type="component" value="Unassembled WGS sequence"/>
</dbReference>
<dbReference type="AlphaFoldDB" id="G3IIZ9"/>